<dbReference type="AlphaFoldDB" id="A0A2S8B8E6"/>
<accession>A0A2S8B8E6</accession>
<evidence type="ECO:0000256" key="1">
    <source>
        <dbReference type="SAM" id="SignalP"/>
    </source>
</evidence>
<feature type="signal peptide" evidence="1">
    <location>
        <begin position="1"/>
        <end position="22"/>
    </location>
</feature>
<evidence type="ECO:0008006" key="4">
    <source>
        <dbReference type="Google" id="ProtNLM"/>
    </source>
</evidence>
<dbReference type="RefSeq" id="WP_105998752.1">
    <property type="nucleotide sequence ID" value="NZ_CM009578.1"/>
</dbReference>
<dbReference type="EMBL" id="PHFW01000002">
    <property type="protein sequence ID" value="PQM28583.1"/>
    <property type="molecule type" value="Genomic_DNA"/>
</dbReference>
<sequence>MAAFFRTSVALAAIAWSFPALAQSQCAQFELIGNGARSDYQPFEPSPTLTTFDLRVRRLADGVSSVRFLLVDQTPRPTGPGIGMNGPLTYDLTWLEDSTRRILVVGNEQPQPNTGAQVDLPGRSGVQITRFRLAIPAGQEAVAQTHRENLLVRYQCLDHSGAILGTTQEQPAAVELAITVPRYAAAYVGSVGQTRATISFGEVSRPGANLSKAINVTALSTTPYAIAFDSENDGRLKRQRNDTDGIAYAMRYGNIDVADGDTMLCPTTPAPMGRGELFEVALDRDSIATLPAGNYEDTVTLTFTPRDVANVTSCAVRR</sequence>
<proteinExistence type="predicted"/>
<comment type="caution">
    <text evidence="2">The sequence shown here is derived from an EMBL/GenBank/DDBJ whole genome shotgun (WGS) entry which is preliminary data.</text>
</comment>
<evidence type="ECO:0000313" key="3">
    <source>
        <dbReference type="Proteomes" id="UP000238954"/>
    </source>
</evidence>
<name>A0A2S8B8E6_9SPHN</name>
<gene>
    <name evidence="2" type="ORF">CVO77_09070</name>
</gene>
<keyword evidence="1" id="KW-0732">Signal</keyword>
<protein>
    <recommendedName>
        <fullName evidence="4">Spore coat protein U domain-containing protein</fullName>
    </recommendedName>
</protein>
<evidence type="ECO:0000313" key="2">
    <source>
        <dbReference type="EMBL" id="PQM28583.1"/>
    </source>
</evidence>
<dbReference type="OrthoDB" id="7492058at2"/>
<organism evidence="2 3">
    <name type="scientific">Sphingopyxis lindanitolerans</name>
    <dbReference type="NCBI Taxonomy" id="2054227"/>
    <lineage>
        <taxon>Bacteria</taxon>
        <taxon>Pseudomonadati</taxon>
        <taxon>Pseudomonadota</taxon>
        <taxon>Alphaproteobacteria</taxon>
        <taxon>Sphingomonadales</taxon>
        <taxon>Sphingomonadaceae</taxon>
        <taxon>Sphingopyxis</taxon>
    </lineage>
</organism>
<feature type="chain" id="PRO_5015448033" description="Spore coat protein U domain-containing protein" evidence="1">
    <location>
        <begin position="23"/>
        <end position="318"/>
    </location>
</feature>
<keyword evidence="3" id="KW-1185">Reference proteome</keyword>
<reference evidence="3" key="1">
    <citation type="submission" date="2017-11" db="EMBL/GenBank/DDBJ databases">
        <title>The complete genome sequence of Sphingopyxis pomeranensis sp. nov. strain WS5A3p.</title>
        <authorList>
            <person name="Kaminski M.A."/>
        </authorList>
    </citation>
    <scope>NUCLEOTIDE SEQUENCE [LARGE SCALE GENOMIC DNA]</scope>
    <source>
        <strain evidence="3">WS5A3p</strain>
    </source>
</reference>
<dbReference type="Proteomes" id="UP000238954">
    <property type="component" value="Chromosome"/>
</dbReference>